<dbReference type="EMBL" id="RXPP01000004">
    <property type="protein sequence ID" value="RTQ26052.1"/>
    <property type="molecule type" value="Genomic_DNA"/>
</dbReference>
<evidence type="ECO:0000256" key="1">
    <source>
        <dbReference type="ARBA" id="ARBA00004571"/>
    </source>
</evidence>
<dbReference type="InterPro" id="IPR025949">
    <property type="entry name" value="PapC-like_C"/>
</dbReference>
<proteinExistence type="inferred from homology"/>
<keyword evidence="9" id="KW-0998">Cell outer membrane</keyword>
<evidence type="ECO:0000256" key="2">
    <source>
        <dbReference type="ARBA" id="ARBA00008064"/>
    </source>
</evidence>
<dbReference type="PANTHER" id="PTHR30451">
    <property type="entry name" value="OUTER MEMBRANE USHER PROTEIN"/>
    <property type="match status" value="1"/>
</dbReference>
<protein>
    <submittedName>
        <fullName evidence="13">Fimbrial biogenesis outer membrane usher protein</fullName>
    </submittedName>
</protein>
<comment type="caution">
    <text evidence="13">The sequence shown here is derived from an EMBL/GenBank/DDBJ whole genome shotgun (WGS) entry which is preliminary data.</text>
</comment>
<evidence type="ECO:0000256" key="4">
    <source>
        <dbReference type="ARBA" id="ARBA00022452"/>
    </source>
</evidence>
<dbReference type="PANTHER" id="PTHR30451:SF21">
    <property type="entry name" value="FIMBRIAL USHER DOMAIN-CONTAINING PROTEIN YDET-RELATED"/>
    <property type="match status" value="1"/>
</dbReference>
<sequence length="839" mass="91866">MAGSPVHVLFASGALLLLACQLQAKEAFFNPALLEIDHPAGIDIHQFDRANTLPPGTYKVDILINGKKRERREVTFIADKQEGEIQPCFTHLSSQLKAFGVKADAIKALTNIDDYACVAPGPLVEGSVWQFDTDKLTLNIVIPQIWLDNYAMGYISPERWDQGINALSVNYDFSGSHTVRSDYDDTADSYYLNLQNGLNLGAWRVRNYSTLSAEGGNAEYHSVSSWLQRDIPGLRSQFMVGDTWSASDVFDGARLRGVRLYTDDDMLPASMNGFAPVVRGVAKSNAMVTIKQNGYVIYQSAVPQGAFALTDLNTTSSGGDLDVTIKEEDGSEQHFIQPYASLAILKREGQTDFDVSIGEMREDNRFTPNVMQAQIMRGLPAGITLYGGVQLADEYRAAALGVGKDLGAFGALSMDVTQAKARFDDGDESQGQSYRFLYSKRIDATDTNFRLVGYRYSTQGFYTLNEWSSRQGDESNFWETGNRRSRLEGTWTQSFGRGWGNVYLTLSRQQYWQTEAVERLIQTGYSNNLGMVSWNVSWSYTDSATHHDSASEDEDNNGGENIFMFSLSVPLSGWVKNSYLNYAMTQNDSAQASHQVGLSGTLLERDNLSYNLQQSWTGDSAADASNLAMTYNGTYGTLDGSYAYSANAEHLNFGARGGVIVHGEGVTFSQQLGETVALIKTPGASGLAVENTSGVATDWRGYAVKTQLNPYDENRVAIDNDYFSRANVELENSVIDLVPTRGAIVKAEFLTHLGYRVLFNVILANGKPAPFGAVANGESKGELLTGIVGENGQLYLSGVPEEGSFALRWGAGNVVECRAPFHISPQTGASLVQQTVVCN</sequence>
<feature type="domain" description="PapC-like C-terminal" evidence="11">
    <location>
        <begin position="759"/>
        <end position="824"/>
    </location>
</feature>
<dbReference type="Proteomes" id="UP000282263">
    <property type="component" value="Unassembled WGS sequence"/>
</dbReference>
<dbReference type="Pfam" id="PF13954">
    <property type="entry name" value="PapC_N"/>
    <property type="match status" value="1"/>
</dbReference>
<evidence type="ECO:0000256" key="8">
    <source>
        <dbReference type="ARBA" id="ARBA00023136"/>
    </source>
</evidence>
<feature type="domain" description="PapC N-terminal" evidence="12">
    <location>
        <begin position="29"/>
        <end position="174"/>
    </location>
</feature>
<evidence type="ECO:0000256" key="3">
    <source>
        <dbReference type="ARBA" id="ARBA00022448"/>
    </source>
</evidence>
<dbReference type="Gene3D" id="3.10.20.410">
    <property type="match status" value="1"/>
</dbReference>
<keyword evidence="3" id="KW-0813">Transport</keyword>
<keyword evidence="8" id="KW-0472">Membrane</keyword>
<accession>A0A9Q7K6G6</accession>
<dbReference type="InterPro" id="IPR025885">
    <property type="entry name" value="PapC_N"/>
</dbReference>
<keyword evidence="5" id="KW-1029">Fimbrium biogenesis</keyword>
<reference evidence="13 14" key="1">
    <citation type="submission" date="2018-12" db="EMBL/GenBank/DDBJ databases">
        <title>The Batch Genome Submission of Enterobacter spp. strains.</title>
        <authorList>
            <person name="Wei L."/>
            <person name="Wu W."/>
            <person name="Lin J."/>
            <person name="Zhang X."/>
            <person name="Feng Y."/>
            <person name="Zong Z."/>
        </authorList>
    </citation>
    <scope>NUCLEOTIDE SEQUENCE [LARGE SCALE GENOMIC DNA]</scope>
    <source>
        <strain evidence="13 14">SCEM020047</strain>
    </source>
</reference>
<feature type="signal peptide" evidence="10">
    <location>
        <begin position="1"/>
        <end position="24"/>
    </location>
</feature>
<name>A0A9Q7K6G6_9ENTR</name>
<gene>
    <name evidence="13" type="ORF">EKN29_05660</name>
</gene>
<dbReference type="Gene3D" id="2.60.40.3110">
    <property type="match status" value="1"/>
</dbReference>
<dbReference type="AlphaFoldDB" id="A0A9Q7K6G6"/>
<dbReference type="InterPro" id="IPR043142">
    <property type="entry name" value="PapC-like_C_sf"/>
</dbReference>
<comment type="subcellular location">
    <subcellularLocation>
        <location evidence="1">Cell outer membrane</location>
        <topology evidence="1">Multi-pass membrane protein</topology>
    </subcellularLocation>
</comment>
<dbReference type="GO" id="GO:0009297">
    <property type="term" value="P:pilus assembly"/>
    <property type="evidence" value="ECO:0007669"/>
    <property type="project" value="InterPro"/>
</dbReference>
<comment type="similarity">
    <text evidence="2">Belongs to the fimbrial export usher family.</text>
</comment>
<dbReference type="RefSeq" id="WP_126815761.1">
    <property type="nucleotide sequence ID" value="NZ_JAJHUL010000006.1"/>
</dbReference>
<dbReference type="Pfam" id="PF13953">
    <property type="entry name" value="PapC_C"/>
    <property type="match status" value="1"/>
</dbReference>
<dbReference type="GO" id="GO:0015473">
    <property type="term" value="F:fimbrial usher porin activity"/>
    <property type="evidence" value="ECO:0007669"/>
    <property type="project" value="InterPro"/>
</dbReference>
<evidence type="ECO:0000256" key="10">
    <source>
        <dbReference type="SAM" id="SignalP"/>
    </source>
</evidence>
<dbReference type="GO" id="GO:0009279">
    <property type="term" value="C:cell outer membrane"/>
    <property type="evidence" value="ECO:0007669"/>
    <property type="project" value="UniProtKB-SubCell"/>
</dbReference>
<dbReference type="Pfam" id="PF00577">
    <property type="entry name" value="Usher"/>
    <property type="match status" value="1"/>
</dbReference>
<dbReference type="InterPro" id="IPR037224">
    <property type="entry name" value="PapC_N_sf"/>
</dbReference>
<keyword evidence="6" id="KW-0812">Transmembrane</keyword>
<evidence type="ECO:0000256" key="6">
    <source>
        <dbReference type="ARBA" id="ARBA00022692"/>
    </source>
</evidence>
<organism evidence="13 14">
    <name type="scientific">Enterobacter mori</name>
    <dbReference type="NCBI Taxonomy" id="539813"/>
    <lineage>
        <taxon>Bacteria</taxon>
        <taxon>Pseudomonadati</taxon>
        <taxon>Pseudomonadota</taxon>
        <taxon>Gammaproteobacteria</taxon>
        <taxon>Enterobacterales</taxon>
        <taxon>Enterobacteriaceae</taxon>
        <taxon>Enterobacter</taxon>
    </lineage>
</organism>
<keyword evidence="7 10" id="KW-0732">Signal</keyword>
<evidence type="ECO:0000256" key="9">
    <source>
        <dbReference type="ARBA" id="ARBA00023237"/>
    </source>
</evidence>
<evidence type="ECO:0000259" key="11">
    <source>
        <dbReference type="Pfam" id="PF13953"/>
    </source>
</evidence>
<evidence type="ECO:0000259" key="12">
    <source>
        <dbReference type="Pfam" id="PF13954"/>
    </source>
</evidence>
<dbReference type="InterPro" id="IPR000015">
    <property type="entry name" value="Fimb_usher"/>
</dbReference>
<evidence type="ECO:0000313" key="14">
    <source>
        <dbReference type="Proteomes" id="UP000282263"/>
    </source>
</evidence>
<keyword evidence="4" id="KW-1134">Transmembrane beta strand</keyword>
<evidence type="ECO:0000256" key="7">
    <source>
        <dbReference type="ARBA" id="ARBA00022729"/>
    </source>
</evidence>
<feature type="chain" id="PRO_5040267381" evidence="10">
    <location>
        <begin position="25"/>
        <end position="839"/>
    </location>
</feature>
<evidence type="ECO:0000313" key="13">
    <source>
        <dbReference type="EMBL" id="RTQ26052.1"/>
    </source>
</evidence>
<evidence type="ECO:0000256" key="5">
    <source>
        <dbReference type="ARBA" id="ARBA00022558"/>
    </source>
</evidence>
<dbReference type="FunFam" id="2.60.40.3110:FF:000001">
    <property type="entry name" value="Putative fimbrial outer membrane usher"/>
    <property type="match status" value="1"/>
</dbReference>
<dbReference type="InterPro" id="IPR042186">
    <property type="entry name" value="FimD_plug_dom"/>
</dbReference>
<dbReference type="SUPFAM" id="SSF141729">
    <property type="entry name" value="FimD N-terminal domain-like"/>
    <property type="match status" value="1"/>
</dbReference>
<dbReference type="Gene3D" id="2.60.40.2610">
    <property type="entry name" value="Outer membrane usher protein FimD, plug domain"/>
    <property type="match status" value="1"/>
</dbReference>
<dbReference type="Gene3D" id="2.60.40.2070">
    <property type="match status" value="1"/>
</dbReference>